<evidence type="ECO:0000313" key="1">
    <source>
        <dbReference type="EMBL" id="SFO17790.1"/>
    </source>
</evidence>
<dbReference type="AlphaFoldDB" id="A0A1I5F2B7"/>
<dbReference type="OrthoDB" id="2042421at2"/>
<accession>A0A1I5F2B7</accession>
<evidence type="ECO:0000313" key="2">
    <source>
        <dbReference type="Proteomes" id="UP000199036"/>
    </source>
</evidence>
<gene>
    <name evidence="1" type="ORF">SAMN05421741_12419</name>
</gene>
<reference evidence="2" key="1">
    <citation type="submission" date="2016-10" db="EMBL/GenBank/DDBJ databases">
        <authorList>
            <person name="Varghese N."/>
            <person name="Submissions S."/>
        </authorList>
    </citation>
    <scope>NUCLEOTIDE SEQUENCE [LARGE SCALE GENOMIC DNA]</scope>
    <source>
        <strain evidence="2">DS-12</strain>
    </source>
</reference>
<name>A0A1I5F2B7_9FLAO</name>
<organism evidence="1 2">
    <name type="scientific">Paenimyroides ummariense</name>
    <dbReference type="NCBI Taxonomy" id="913024"/>
    <lineage>
        <taxon>Bacteria</taxon>
        <taxon>Pseudomonadati</taxon>
        <taxon>Bacteroidota</taxon>
        <taxon>Flavobacteriia</taxon>
        <taxon>Flavobacteriales</taxon>
        <taxon>Flavobacteriaceae</taxon>
        <taxon>Paenimyroides</taxon>
    </lineage>
</organism>
<protein>
    <recommendedName>
        <fullName evidence="3">MobA protein</fullName>
    </recommendedName>
</protein>
<proteinExistence type="predicted"/>
<sequence length="147" mass="17367">MEENNKKQLRKSGRPLKKDPVKFRYTVSFNDEEHARFLALFDSSGIKVKAHFINSCIFEKTVKTIQIDKGTVDFYMRLTSFHSQFRSVGVNYNQIVKLLYRHFSEKKAAAFLYKLEKQTVELAELCKKVVQISEEFDVKYLKKENEK</sequence>
<dbReference type="Pfam" id="PF19514">
    <property type="entry name" value="MobC_2"/>
    <property type="match status" value="1"/>
</dbReference>
<evidence type="ECO:0008006" key="3">
    <source>
        <dbReference type="Google" id="ProtNLM"/>
    </source>
</evidence>
<dbReference type="Proteomes" id="UP000199036">
    <property type="component" value="Unassembled WGS sequence"/>
</dbReference>
<dbReference type="STRING" id="913024.SAMN05421741_12419"/>
<dbReference type="EMBL" id="FOVI01000024">
    <property type="protein sequence ID" value="SFO17790.1"/>
    <property type="molecule type" value="Genomic_DNA"/>
</dbReference>
<dbReference type="InterPro" id="IPR045788">
    <property type="entry name" value="MobC_2"/>
</dbReference>
<keyword evidence="2" id="KW-1185">Reference proteome</keyword>
<dbReference type="RefSeq" id="WP_091525503.1">
    <property type="nucleotide sequence ID" value="NZ_FOVI01000024.1"/>
</dbReference>
<dbReference type="NCBIfam" id="NF041324">
    <property type="entry name" value="Bacteroid_MobA"/>
    <property type="match status" value="1"/>
</dbReference>